<keyword evidence="5" id="KW-0812">Transmembrane</keyword>
<keyword evidence="5" id="KW-1133">Transmembrane helix</keyword>
<feature type="transmembrane region" description="Helical" evidence="5">
    <location>
        <begin position="12"/>
        <end position="33"/>
    </location>
</feature>
<dbReference type="Proteomes" id="UP001164733">
    <property type="component" value="Chromosome"/>
</dbReference>
<dbReference type="PROSITE" id="PS50885">
    <property type="entry name" value="HAMP"/>
    <property type="match status" value="1"/>
</dbReference>
<dbReference type="Pfam" id="PF00672">
    <property type="entry name" value="HAMP"/>
    <property type="match status" value="1"/>
</dbReference>
<dbReference type="PANTHER" id="PTHR32089:SF112">
    <property type="entry name" value="LYSOZYME-LIKE PROTEIN-RELATED"/>
    <property type="match status" value="1"/>
</dbReference>
<evidence type="ECO:0000259" key="7">
    <source>
        <dbReference type="PROSITE" id="PS50885"/>
    </source>
</evidence>
<gene>
    <name evidence="8" type="ORF">LL038_08150</name>
</gene>
<evidence type="ECO:0000256" key="5">
    <source>
        <dbReference type="SAM" id="Phobius"/>
    </source>
</evidence>
<feature type="domain" description="HAMP" evidence="7">
    <location>
        <begin position="213"/>
        <end position="265"/>
    </location>
</feature>
<dbReference type="InterPro" id="IPR004089">
    <property type="entry name" value="MCPsignal_dom"/>
</dbReference>
<dbReference type="Pfam" id="PF12729">
    <property type="entry name" value="4HB_MCP_1"/>
    <property type="match status" value="1"/>
</dbReference>
<dbReference type="PROSITE" id="PS50111">
    <property type="entry name" value="CHEMOTAXIS_TRANSDUC_2"/>
    <property type="match status" value="1"/>
</dbReference>
<dbReference type="SMART" id="SM00283">
    <property type="entry name" value="MA"/>
    <property type="match status" value="1"/>
</dbReference>
<name>A0AA47EMP8_9CLOT</name>
<organism evidence="8 9">
    <name type="scientific">Clostridium estertheticum</name>
    <dbReference type="NCBI Taxonomy" id="238834"/>
    <lineage>
        <taxon>Bacteria</taxon>
        <taxon>Bacillati</taxon>
        <taxon>Bacillota</taxon>
        <taxon>Clostridia</taxon>
        <taxon>Eubacteriales</taxon>
        <taxon>Clostridiaceae</taxon>
        <taxon>Clostridium</taxon>
    </lineage>
</organism>
<dbReference type="CDD" id="cd06225">
    <property type="entry name" value="HAMP"/>
    <property type="match status" value="1"/>
</dbReference>
<accession>A0AA47EMP8</accession>
<dbReference type="InterPro" id="IPR024478">
    <property type="entry name" value="HlyB_4HB_MCP"/>
</dbReference>
<dbReference type="InterPro" id="IPR003660">
    <property type="entry name" value="HAMP_dom"/>
</dbReference>
<feature type="transmembrane region" description="Helical" evidence="5">
    <location>
        <begin position="193"/>
        <end position="211"/>
    </location>
</feature>
<comment type="similarity">
    <text evidence="2">Belongs to the methyl-accepting chemotaxis (MCP) protein family.</text>
</comment>
<dbReference type="EMBL" id="CP086239">
    <property type="protein sequence ID" value="WAG62194.1"/>
    <property type="molecule type" value="Genomic_DNA"/>
</dbReference>
<dbReference type="Pfam" id="PF00015">
    <property type="entry name" value="MCPsignal"/>
    <property type="match status" value="1"/>
</dbReference>
<feature type="coiled-coil region" evidence="4">
    <location>
        <begin position="75"/>
        <end position="102"/>
    </location>
</feature>
<evidence type="ECO:0000256" key="3">
    <source>
        <dbReference type="PROSITE-ProRule" id="PRU00284"/>
    </source>
</evidence>
<keyword evidence="1 3" id="KW-0807">Transducer</keyword>
<evidence type="ECO:0000256" key="1">
    <source>
        <dbReference type="ARBA" id="ARBA00023224"/>
    </source>
</evidence>
<dbReference type="GO" id="GO:0016020">
    <property type="term" value="C:membrane"/>
    <property type="evidence" value="ECO:0007669"/>
    <property type="project" value="InterPro"/>
</dbReference>
<keyword evidence="4" id="KW-0175">Coiled coil</keyword>
<dbReference type="AlphaFoldDB" id="A0AA47EMP8"/>
<proteinExistence type="inferred from homology"/>
<evidence type="ECO:0000256" key="4">
    <source>
        <dbReference type="SAM" id="Coils"/>
    </source>
</evidence>
<evidence type="ECO:0000313" key="8">
    <source>
        <dbReference type="EMBL" id="WAG62194.1"/>
    </source>
</evidence>
<evidence type="ECO:0000256" key="2">
    <source>
        <dbReference type="ARBA" id="ARBA00029447"/>
    </source>
</evidence>
<sequence length="571" mass="62882">MNFFVNLGVKKKIVSVFSVVCIFIILIGVEGIISSDKINDGSMSIYSNNLQAIKNLEETKGNVNSIRAEMLRIVFERDKSKLDEETNNINDLTNEDVIYEKDYLSTPFTSTEEEKAYNDYKNDLTKYREGRTTVIDLVKANNYSEATNVNIKLDIIRISMSNNLGKCIEINVKSAEKANLDNIAQFSKARNTIILFTTIAFLIIIFMAYLLSKNIVNPLKKIKDLAGRLSSYDFSGIMTITRKDEFGQTGIALNAAQENIKELIKEIMDNSSDMSASSEELSATVEEITAKIEIVDNSTVEINRSVQESSATSEEITASVEEVNSSMEALCSKAMEGSSNASQIKEKAKVVRREANKALENSKSIYEAKEKGILKAIEDGKVVDEIKIMADGIEDIASQTNLLALNAAIEAARAGEQGKGFAVVADEVRKLAEQSSETVNTIQGTIVKVQDAFKHLSENSNDILKFIIEDITPVLEQYAEAGKQYGEDGEFVSSMSEEIAAMSEEVEASINEVSAAAQVLAQSSQISAENTGNIQISIDETSKAMEQVSQTSQMQAELAQKLNEMVQKFKI</sequence>
<reference evidence="8" key="1">
    <citation type="submission" date="2021-11" db="EMBL/GenBank/DDBJ databases">
        <title>Clostridia strains as spoilage organisms.</title>
        <authorList>
            <person name="Wambui J."/>
            <person name="Stevens M.J.A."/>
            <person name="Stephan R."/>
        </authorList>
    </citation>
    <scope>NUCLEOTIDE SEQUENCE</scope>
    <source>
        <strain evidence="8">CF009</strain>
    </source>
</reference>
<evidence type="ECO:0000259" key="6">
    <source>
        <dbReference type="PROSITE" id="PS50111"/>
    </source>
</evidence>
<dbReference type="GO" id="GO:0007165">
    <property type="term" value="P:signal transduction"/>
    <property type="evidence" value="ECO:0007669"/>
    <property type="project" value="UniProtKB-KW"/>
</dbReference>
<dbReference type="RefSeq" id="WP_216126462.1">
    <property type="nucleotide sequence ID" value="NZ_CP086239.1"/>
</dbReference>
<evidence type="ECO:0000313" key="9">
    <source>
        <dbReference type="Proteomes" id="UP001164733"/>
    </source>
</evidence>
<dbReference type="PANTHER" id="PTHR32089">
    <property type="entry name" value="METHYL-ACCEPTING CHEMOTAXIS PROTEIN MCPB"/>
    <property type="match status" value="1"/>
</dbReference>
<protein>
    <submittedName>
        <fullName evidence="8">Methyl-accepting chemotaxis protein</fullName>
    </submittedName>
</protein>
<keyword evidence="5" id="KW-0472">Membrane</keyword>
<dbReference type="SMART" id="SM00304">
    <property type="entry name" value="HAMP"/>
    <property type="match status" value="1"/>
</dbReference>
<feature type="domain" description="Methyl-accepting transducer" evidence="6">
    <location>
        <begin position="277"/>
        <end position="521"/>
    </location>
</feature>